<keyword evidence="4" id="KW-1185">Reference proteome</keyword>
<dbReference type="PANTHER" id="PTHR30535:SF34">
    <property type="entry name" value="MOLYBDATE-BINDING PROTEIN MOLA"/>
    <property type="match status" value="1"/>
</dbReference>
<dbReference type="PROSITE" id="PS50983">
    <property type="entry name" value="FE_B12_PBP"/>
    <property type="match status" value="1"/>
</dbReference>
<dbReference type="Proteomes" id="UP000232062">
    <property type="component" value="Unassembled WGS sequence"/>
</dbReference>
<keyword evidence="1" id="KW-0732">Signal</keyword>
<sequence length="387" mass="43017">MSSDSVVKAGARRAPFLLGPFLRVLACFLLVLSSAALAKNVTDIDGNQVEIPDHPQRIVLGESRMLYTLAMLEPGNPFQHIVAWPQDLKKYDSQTWNSFARQFPQMLKIPSLGSGGPNAINPEQILSLKPDVVILPSLARYDDADLRLVSMLKAAHIPVVKVDLRVHLLKNTRRSVEIFGEVLNQQARAQAFNRFYDAHMQVIRERLARYEGPKPSVLLQLHLGRRNECCVTAVNGSLGELLNAAGGANIAAQTQHGVFGRLSEEMVIAAQPDYYFATGFGDSHAQGLLKLGPEVEAPDVQSSFTQLTSQQNGLRELNALRNGHSAVIWMNFYLSPWHIAATEFMAKTLYPQLFADVEPEQTLKQIFHDFLPIPYSGTYFMQIPATK</sequence>
<name>A0A2M9W6J2_9GAMM</name>
<dbReference type="InterPro" id="IPR002491">
    <property type="entry name" value="ABC_transptr_periplasmic_BD"/>
</dbReference>
<comment type="caution">
    <text evidence="3">The sequence shown here is derived from an EMBL/GenBank/DDBJ whole genome shotgun (WGS) entry which is preliminary data.</text>
</comment>
<dbReference type="OrthoDB" id="9775594at2"/>
<proteinExistence type="predicted"/>
<organism evidence="3 4">
    <name type="scientific">Pantoea rodasii</name>
    <dbReference type="NCBI Taxonomy" id="1076549"/>
    <lineage>
        <taxon>Bacteria</taxon>
        <taxon>Pseudomonadati</taxon>
        <taxon>Pseudomonadota</taxon>
        <taxon>Gammaproteobacteria</taxon>
        <taxon>Enterobacterales</taxon>
        <taxon>Erwiniaceae</taxon>
        <taxon>Pantoea</taxon>
    </lineage>
</organism>
<dbReference type="InterPro" id="IPR050902">
    <property type="entry name" value="ABC_Transporter_SBP"/>
</dbReference>
<dbReference type="Pfam" id="PF01497">
    <property type="entry name" value="Peripla_BP_2"/>
    <property type="match status" value="1"/>
</dbReference>
<protein>
    <recommendedName>
        <fullName evidence="2">Fe/B12 periplasmic-binding domain-containing protein</fullName>
    </recommendedName>
</protein>
<dbReference type="AlphaFoldDB" id="A0A2M9W6J2"/>
<dbReference type="EMBL" id="PIQI01000029">
    <property type="protein sequence ID" value="PJZ03124.1"/>
    <property type="molecule type" value="Genomic_DNA"/>
</dbReference>
<evidence type="ECO:0000313" key="3">
    <source>
        <dbReference type="EMBL" id="PJZ03124.1"/>
    </source>
</evidence>
<evidence type="ECO:0000313" key="4">
    <source>
        <dbReference type="Proteomes" id="UP000232062"/>
    </source>
</evidence>
<gene>
    <name evidence="3" type="ORF">PRCB_23970</name>
</gene>
<evidence type="ECO:0000259" key="2">
    <source>
        <dbReference type="PROSITE" id="PS50983"/>
    </source>
</evidence>
<evidence type="ECO:0000256" key="1">
    <source>
        <dbReference type="SAM" id="SignalP"/>
    </source>
</evidence>
<accession>A0A2M9W6J2</accession>
<feature type="signal peptide" evidence="1">
    <location>
        <begin position="1"/>
        <end position="38"/>
    </location>
</feature>
<feature type="domain" description="Fe/B12 periplasmic-binding" evidence="2">
    <location>
        <begin position="57"/>
        <end position="357"/>
    </location>
</feature>
<dbReference type="Gene3D" id="3.40.50.1980">
    <property type="entry name" value="Nitrogenase molybdenum iron protein domain"/>
    <property type="match status" value="2"/>
</dbReference>
<feature type="chain" id="PRO_5014851431" description="Fe/B12 periplasmic-binding domain-containing protein" evidence="1">
    <location>
        <begin position="39"/>
        <end position="387"/>
    </location>
</feature>
<dbReference type="SUPFAM" id="SSF53807">
    <property type="entry name" value="Helical backbone' metal receptor"/>
    <property type="match status" value="1"/>
</dbReference>
<dbReference type="STRING" id="1076549.HA45_16320"/>
<reference evidence="3 4" key="1">
    <citation type="submission" date="2017-11" db="EMBL/GenBank/DDBJ databases">
        <title>The genome sequence of Pantoea rodasii DSM 26611.</title>
        <authorList>
            <person name="Gao J."/>
            <person name="Mao X."/>
            <person name="Sun J."/>
        </authorList>
    </citation>
    <scope>NUCLEOTIDE SEQUENCE [LARGE SCALE GENOMIC DNA]</scope>
    <source>
        <strain evidence="3 4">DSM 26611</strain>
    </source>
</reference>
<dbReference type="PANTHER" id="PTHR30535">
    <property type="entry name" value="VITAMIN B12-BINDING PROTEIN"/>
    <property type="match status" value="1"/>
</dbReference>